<sequence length="55" mass="6013">MKFLKRPQSWLIGSLVLLTLVTPAQSIQVSTQQSSGKIKPGIQVLLEDSLHLVKG</sequence>
<protein>
    <submittedName>
        <fullName evidence="1">Uncharacterized protein</fullName>
    </submittedName>
</protein>
<dbReference type="AlphaFoldDB" id="A0A382E1B8"/>
<dbReference type="EMBL" id="UINC01042170">
    <property type="protein sequence ID" value="SVB44438.1"/>
    <property type="molecule type" value="Genomic_DNA"/>
</dbReference>
<accession>A0A382E1B8</accession>
<organism evidence="1">
    <name type="scientific">marine metagenome</name>
    <dbReference type="NCBI Taxonomy" id="408172"/>
    <lineage>
        <taxon>unclassified sequences</taxon>
        <taxon>metagenomes</taxon>
        <taxon>ecological metagenomes</taxon>
    </lineage>
</organism>
<name>A0A382E1B8_9ZZZZ</name>
<evidence type="ECO:0000313" key="1">
    <source>
        <dbReference type="EMBL" id="SVB44438.1"/>
    </source>
</evidence>
<feature type="non-terminal residue" evidence="1">
    <location>
        <position position="55"/>
    </location>
</feature>
<reference evidence="1" key="1">
    <citation type="submission" date="2018-05" db="EMBL/GenBank/DDBJ databases">
        <authorList>
            <person name="Lanie J.A."/>
            <person name="Ng W.-L."/>
            <person name="Kazmierczak K.M."/>
            <person name="Andrzejewski T.M."/>
            <person name="Davidsen T.M."/>
            <person name="Wayne K.J."/>
            <person name="Tettelin H."/>
            <person name="Glass J.I."/>
            <person name="Rusch D."/>
            <person name="Podicherti R."/>
            <person name="Tsui H.-C.T."/>
            <person name="Winkler M.E."/>
        </authorList>
    </citation>
    <scope>NUCLEOTIDE SEQUENCE</scope>
</reference>
<proteinExistence type="predicted"/>
<gene>
    <name evidence="1" type="ORF">METZ01_LOCUS197292</name>
</gene>